<reference evidence="1 2" key="1">
    <citation type="submission" date="2020-09" db="EMBL/GenBank/DDBJ databases">
        <authorList>
            <person name="Zhang R."/>
            <person name="Garcia K."/>
            <person name="Ogata H."/>
        </authorList>
    </citation>
    <scope>NUCLEOTIDE SEQUENCE [LARGE SCALE GENOMIC DNA]</scope>
    <source>
        <strain evidence="2">stheno</strain>
    </source>
</reference>
<dbReference type="Gene3D" id="3.30.70.141">
    <property type="entry name" value="Nucleoside diphosphate kinase-like domain"/>
    <property type="match status" value="1"/>
</dbReference>
<keyword evidence="1" id="KW-0418">Kinase</keyword>
<organism evidence="1 2">
    <name type="scientific">Medusavirus stheno T3</name>
    <dbReference type="NCBI Taxonomy" id="3069717"/>
    <lineage>
        <taxon>Viruses</taxon>
        <taxon>Varidnaviria</taxon>
        <taxon>Bamfordvirae</taxon>
        <taxon>Nucleocytoviricota</taxon>
        <taxon>Megaviricetes</taxon>
        <taxon>Mamonoviridae</taxon>
        <taxon>Medusavirus</taxon>
        <taxon>Medusavirus sthenus</taxon>
    </lineage>
</organism>
<sequence length="335" mass="36613">MMRQVTGSVVGSAVKQAHANGGSMWISHRSSHTLPKGALPHQCVLFLKPEVISTPGAKVEQAVDAALAIVDRYATIGAVRVMTGDYLSRCGIMERHYGVIADVFQEGTTALTEGARRKLQEHILEAEHDYDTIMSGAQLLADHPETFRALPANGAFRLGPGQYADDVQLSDGRRVIALNSFYDRMTASYRGSDQAIVVFELLSPKPWKQLRQAMTGSTDPTTAAQGSIRRMFLDRSEELGLGAMSRSRNGVHCSAGPLEAMVEYQRFFGTGEEVDVGVLDTCFGKYMDNLLPYELLFLGQNVPIKLPGQEHITTSFDATEEMDAAEAKEILSLVN</sequence>
<dbReference type="KEGG" id="vg:80543698"/>
<evidence type="ECO:0000313" key="1">
    <source>
        <dbReference type="EMBL" id="QPB44502.1"/>
    </source>
</evidence>
<name>A0A7S7YG43_9VIRU</name>
<dbReference type="EMBL" id="MW018138">
    <property type="protein sequence ID" value="QPB44502.1"/>
    <property type="molecule type" value="Genomic_DNA"/>
</dbReference>
<dbReference type="Proteomes" id="UP001162098">
    <property type="component" value="Segment"/>
</dbReference>
<dbReference type="InterPro" id="IPR036850">
    <property type="entry name" value="NDK-like_dom_sf"/>
</dbReference>
<proteinExistence type="predicted"/>
<accession>A0A7S7YG43</accession>
<dbReference type="GO" id="GO:0016301">
    <property type="term" value="F:kinase activity"/>
    <property type="evidence" value="ECO:0007669"/>
    <property type="project" value="UniProtKB-KW"/>
</dbReference>
<keyword evidence="2" id="KW-1185">Reference proteome</keyword>
<keyword evidence="1" id="KW-0808">Transferase</keyword>
<protein>
    <submittedName>
        <fullName evidence="1">Nucleoside diphosphate kinase</fullName>
    </submittedName>
</protein>
<dbReference type="SUPFAM" id="SSF54919">
    <property type="entry name" value="Nucleoside diphosphate kinase, NDK"/>
    <property type="match status" value="1"/>
</dbReference>
<evidence type="ECO:0000313" key="2">
    <source>
        <dbReference type="Proteomes" id="UP001162098"/>
    </source>
</evidence>